<dbReference type="InterPro" id="IPR027417">
    <property type="entry name" value="P-loop_NTPase"/>
</dbReference>
<dbReference type="GO" id="GO:0005524">
    <property type="term" value="F:ATP binding"/>
    <property type="evidence" value="ECO:0007669"/>
    <property type="project" value="UniProtKB-KW"/>
</dbReference>
<name>A0ABW5SGT6_9BACL</name>
<dbReference type="InterPro" id="IPR013563">
    <property type="entry name" value="Oligopep_ABC_C"/>
</dbReference>
<reference evidence="10" key="1">
    <citation type="journal article" date="2019" name="Int. J. Syst. Evol. Microbiol.">
        <title>The Global Catalogue of Microorganisms (GCM) 10K type strain sequencing project: providing services to taxonomists for standard genome sequencing and annotation.</title>
        <authorList>
            <consortium name="The Broad Institute Genomics Platform"/>
            <consortium name="The Broad Institute Genome Sequencing Center for Infectious Disease"/>
            <person name="Wu L."/>
            <person name="Ma J."/>
        </authorList>
    </citation>
    <scope>NUCLEOTIDE SEQUENCE [LARGE SCALE GENOMIC DNA]</scope>
    <source>
        <strain evidence="10">KCTC 33849</strain>
    </source>
</reference>
<dbReference type="RefSeq" id="WP_090726611.1">
    <property type="nucleotide sequence ID" value="NZ_JBHUMJ010000002.1"/>
</dbReference>
<dbReference type="SMART" id="SM00382">
    <property type="entry name" value="AAA"/>
    <property type="match status" value="1"/>
</dbReference>
<evidence type="ECO:0000256" key="4">
    <source>
        <dbReference type="ARBA" id="ARBA00022475"/>
    </source>
</evidence>
<evidence type="ECO:0000313" key="9">
    <source>
        <dbReference type="EMBL" id="MFD2699003.1"/>
    </source>
</evidence>
<evidence type="ECO:0000256" key="1">
    <source>
        <dbReference type="ARBA" id="ARBA00004202"/>
    </source>
</evidence>
<keyword evidence="5" id="KW-0547">Nucleotide-binding</keyword>
<dbReference type="InterPro" id="IPR003593">
    <property type="entry name" value="AAA+_ATPase"/>
</dbReference>
<evidence type="ECO:0000259" key="8">
    <source>
        <dbReference type="PROSITE" id="PS50893"/>
    </source>
</evidence>
<dbReference type="PANTHER" id="PTHR43297:SF2">
    <property type="entry name" value="DIPEPTIDE TRANSPORT ATP-BINDING PROTEIN DPPD"/>
    <property type="match status" value="1"/>
</dbReference>
<comment type="similarity">
    <text evidence="2">Belongs to the ABC transporter superfamily.</text>
</comment>
<evidence type="ECO:0000256" key="6">
    <source>
        <dbReference type="ARBA" id="ARBA00022840"/>
    </source>
</evidence>
<evidence type="ECO:0000256" key="2">
    <source>
        <dbReference type="ARBA" id="ARBA00005417"/>
    </source>
</evidence>
<dbReference type="PANTHER" id="PTHR43297">
    <property type="entry name" value="OLIGOPEPTIDE TRANSPORT ATP-BINDING PROTEIN APPD"/>
    <property type="match status" value="1"/>
</dbReference>
<evidence type="ECO:0000256" key="5">
    <source>
        <dbReference type="ARBA" id="ARBA00022741"/>
    </source>
</evidence>
<keyword evidence="4" id="KW-1003">Cell membrane</keyword>
<dbReference type="CDD" id="cd03257">
    <property type="entry name" value="ABC_NikE_OppD_transporters"/>
    <property type="match status" value="1"/>
</dbReference>
<dbReference type="PROSITE" id="PS50893">
    <property type="entry name" value="ABC_TRANSPORTER_2"/>
    <property type="match status" value="1"/>
</dbReference>
<evidence type="ECO:0000256" key="7">
    <source>
        <dbReference type="ARBA" id="ARBA00023136"/>
    </source>
</evidence>
<keyword evidence="3" id="KW-0813">Transport</keyword>
<feature type="domain" description="ABC transporter" evidence="8">
    <location>
        <begin position="5"/>
        <end position="255"/>
    </location>
</feature>
<dbReference type="InterPro" id="IPR050388">
    <property type="entry name" value="ABC_Ni/Peptide_Import"/>
</dbReference>
<dbReference type="NCBIfam" id="TIGR01727">
    <property type="entry name" value="oligo_HPY"/>
    <property type="match status" value="1"/>
</dbReference>
<sequence length="333" mass="36754">MNSLLKVSHLQTAFDTDQGKVVSVDDVSFELKAGETLAIVGESGSGKSVTALSIMRLLGKSSRIDHGTVVLDGTNLLALDESRMRDVRGNQISMIFQEPMTSLNPVFTIGYQLMEAIRLHVKLGKKEAREAAIEMLRKVGLPRPEQIMKSYPFALSGGMRQRVMIAMALACKPKVLIADEPTTALDVTVQAQIMRLMKELCEEAGTAIILITHDLGVVAEMADRVLVMYAGQVVEEADVYTLFEKPMHPYTRGLLQSVPSLDPDDDAKLASIPGSVPARYQFMNGCRFHNRCPLATEHCREVTPVLEPKVEGHLARCWEVGPENMREGEVVYE</sequence>
<accession>A0ABW5SGT6</accession>
<dbReference type="InterPro" id="IPR003439">
    <property type="entry name" value="ABC_transporter-like_ATP-bd"/>
</dbReference>
<organism evidence="9 10">
    <name type="scientific">Paenibacillus shunpengii</name>
    <dbReference type="NCBI Taxonomy" id="2054424"/>
    <lineage>
        <taxon>Bacteria</taxon>
        <taxon>Bacillati</taxon>
        <taxon>Bacillota</taxon>
        <taxon>Bacilli</taxon>
        <taxon>Bacillales</taxon>
        <taxon>Paenibacillaceae</taxon>
        <taxon>Paenibacillus</taxon>
    </lineage>
</organism>
<evidence type="ECO:0000313" key="10">
    <source>
        <dbReference type="Proteomes" id="UP001597540"/>
    </source>
</evidence>
<keyword evidence="10" id="KW-1185">Reference proteome</keyword>
<dbReference type="Pfam" id="PF08352">
    <property type="entry name" value="oligo_HPY"/>
    <property type="match status" value="1"/>
</dbReference>
<dbReference type="SUPFAM" id="SSF52540">
    <property type="entry name" value="P-loop containing nucleoside triphosphate hydrolases"/>
    <property type="match status" value="1"/>
</dbReference>
<evidence type="ECO:0000256" key="3">
    <source>
        <dbReference type="ARBA" id="ARBA00022448"/>
    </source>
</evidence>
<comment type="caution">
    <text evidence="9">The sequence shown here is derived from an EMBL/GenBank/DDBJ whole genome shotgun (WGS) entry which is preliminary data.</text>
</comment>
<dbReference type="EMBL" id="JBHUMJ010000002">
    <property type="protein sequence ID" value="MFD2699003.1"/>
    <property type="molecule type" value="Genomic_DNA"/>
</dbReference>
<keyword evidence="7" id="KW-0472">Membrane</keyword>
<comment type="subcellular location">
    <subcellularLocation>
        <location evidence="1">Cell membrane</location>
        <topology evidence="1">Peripheral membrane protein</topology>
    </subcellularLocation>
</comment>
<dbReference type="InterPro" id="IPR017871">
    <property type="entry name" value="ABC_transporter-like_CS"/>
</dbReference>
<dbReference type="PROSITE" id="PS00211">
    <property type="entry name" value="ABC_TRANSPORTER_1"/>
    <property type="match status" value="1"/>
</dbReference>
<proteinExistence type="inferred from homology"/>
<dbReference type="Proteomes" id="UP001597540">
    <property type="component" value="Unassembled WGS sequence"/>
</dbReference>
<keyword evidence="6 9" id="KW-0067">ATP-binding</keyword>
<dbReference type="Gene3D" id="3.40.50.300">
    <property type="entry name" value="P-loop containing nucleotide triphosphate hydrolases"/>
    <property type="match status" value="1"/>
</dbReference>
<dbReference type="Pfam" id="PF00005">
    <property type="entry name" value="ABC_tran"/>
    <property type="match status" value="1"/>
</dbReference>
<gene>
    <name evidence="9" type="ORF">ACFSVM_00850</name>
</gene>
<protein>
    <submittedName>
        <fullName evidence="9">ABC transporter ATP-binding protein</fullName>
    </submittedName>
</protein>